<dbReference type="Gene3D" id="4.10.60.10">
    <property type="entry name" value="Zinc finger, CCHC-type"/>
    <property type="match status" value="1"/>
</dbReference>
<feature type="region of interest" description="Disordered" evidence="2">
    <location>
        <begin position="424"/>
        <end position="450"/>
    </location>
</feature>
<dbReference type="SUPFAM" id="SSF57756">
    <property type="entry name" value="Retrovirus zinc finger-like domains"/>
    <property type="match status" value="1"/>
</dbReference>
<keyword evidence="1" id="KW-0863">Zinc-finger</keyword>
<dbReference type="PROSITE" id="PS50158">
    <property type="entry name" value="ZF_CCHC"/>
    <property type="match status" value="1"/>
</dbReference>
<evidence type="ECO:0000313" key="4">
    <source>
        <dbReference type="EMBL" id="KAG9449454.1"/>
    </source>
</evidence>
<comment type="caution">
    <text evidence="4">The sequence shown here is derived from an EMBL/GenBank/DDBJ whole genome shotgun (WGS) entry which is preliminary data.</text>
</comment>
<keyword evidence="1" id="KW-0479">Metal-binding</keyword>
<dbReference type="Pfam" id="PF00098">
    <property type="entry name" value="zf-CCHC"/>
    <property type="match status" value="1"/>
</dbReference>
<feature type="compositionally biased region" description="Basic and acidic residues" evidence="2">
    <location>
        <begin position="424"/>
        <end position="436"/>
    </location>
</feature>
<feature type="domain" description="CCHC-type" evidence="3">
    <location>
        <begin position="304"/>
        <end position="318"/>
    </location>
</feature>
<organism evidence="4 5">
    <name type="scientific">Aristolochia fimbriata</name>
    <name type="common">White veined hardy Dutchman's pipe vine</name>
    <dbReference type="NCBI Taxonomy" id="158543"/>
    <lineage>
        <taxon>Eukaryota</taxon>
        <taxon>Viridiplantae</taxon>
        <taxon>Streptophyta</taxon>
        <taxon>Embryophyta</taxon>
        <taxon>Tracheophyta</taxon>
        <taxon>Spermatophyta</taxon>
        <taxon>Magnoliopsida</taxon>
        <taxon>Magnoliidae</taxon>
        <taxon>Piperales</taxon>
        <taxon>Aristolochiaceae</taxon>
        <taxon>Aristolochia</taxon>
    </lineage>
</organism>
<name>A0AAV7EM19_ARIFI</name>
<evidence type="ECO:0000256" key="1">
    <source>
        <dbReference type="PROSITE-ProRule" id="PRU00047"/>
    </source>
</evidence>
<dbReference type="GO" id="GO:0008270">
    <property type="term" value="F:zinc ion binding"/>
    <property type="evidence" value="ECO:0007669"/>
    <property type="project" value="UniProtKB-KW"/>
</dbReference>
<dbReference type="Pfam" id="PF14223">
    <property type="entry name" value="Retrotran_gag_2"/>
    <property type="match status" value="1"/>
</dbReference>
<reference evidence="4 5" key="1">
    <citation type="submission" date="2021-07" db="EMBL/GenBank/DDBJ databases">
        <title>The Aristolochia fimbriata genome: insights into angiosperm evolution, floral development and chemical biosynthesis.</title>
        <authorList>
            <person name="Jiao Y."/>
        </authorList>
    </citation>
    <scope>NUCLEOTIDE SEQUENCE [LARGE SCALE GENOMIC DNA]</scope>
    <source>
        <strain evidence="4">IBCAS-2021</strain>
        <tissue evidence="4">Leaf</tissue>
    </source>
</reference>
<accession>A0AAV7EM19</accession>
<dbReference type="InterPro" id="IPR001878">
    <property type="entry name" value="Znf_CCHC"/>
</dbReference>
<gene>
    <name evidence="4" type="ORF">H6P81_009419</name>
</gene>
<dbReference type="GO" id="GO:0003676">
    <property type="term" value="F:nucleic acid binding"/>
    <property type="evidence" value="ECO:0007669"/>
    <property type="project" value="InterPro"/>
</dbReference>
<keyword evidence="5" id="KW-1185">Reference proteome</keyword>
<keyword evidence="1" id="KW-0862">Zinc</keyword>
<dbReference type="EMBL" id="JAINDJ010000004">
    <property type="protein sequence ID" value="KAG9449454.1"/>
    <property type="molecule type" value="Genomic_DNA"/>
</dbReference>
<protein>
    <recommendedName>
        <fullName evidence="3">CCHC-type domain-containing protein</fullName>
    </recommendedName>
</protein>
<proteinExistence type="predicted"/>
<dbReference type="SMART" id="SM00343">
    <property type="entry name" value="ZnF_C2HC"/>
    <property type="match status" value="1"/>
</dbReference>
<dbReference type="InterPro" id="IPR036875">
    <property type="entry name" value="Znf_CCHC_sf"/>
</dbReference>
<evidence type="ECO:0000259" key="3">
    <source>
        <dbReference type="PROSITE" id="PS50158"/>
    </source>
</evidence>
<dbReference type="AlphaFoldDB" id="A0AAV7EM19"/>
<sequence>MAAYHKEGASNTRPPLLDGTNYAYWKAKMNIYIKAQDERAWRSVEEGWDPPTVEIEKDVDVKRVVKPSSEWNDAEEKLANCNSKALNAIFGGIDEEQFRRVSACTTAKETWKILEVHYEGTESVRAIKLQMLMTQFELIKMREDETILEFEGNIRDIANQSANLGDRIPHDQLVKKVLRSLSSKFKMKRIAIEENRPLNDITLDELIGSLKTFEMNEESSDSVREVKKESVALQTLASNEVTRPTQKSDIPTITLADLDAKVSFLAKGLNKFIRKSKRKNFALGEGKSRGSGSDSATKSKSVTCYECGGRGHIQIECPTYLKKKKSLVAAWSDDCSASEDEECNYVAFTANTSVNMELSAQRRLQDISIVSDDEIDNEDDIGTIQNIIKQWDGVLASTNVLKEQVGVLEREKAMLKQQLDEKEKEVRESERKEGLLREQTSALSEENHLLKQKVNEKEERILKLEEELRKAKEIG</sequence>
<evidence type="ECO:0000256" key="2">
    <source>
        <dbReference type="SAM" id="MobiDB-lite"/>
    </source>
</evidence>
<evidence type="ECO:0000313" key="5">
    <source>
        <dbReference type="Proteomes" id="UP000825729"/>
    </source>
</evidence>
<dbReference type="PANTHER" id="PTHR35317">
    <property type="entry name" value="OS04G0629600 PROTEIN"/>
    <property type="match status" value="1"/>
</dbReference>
<dbReference type="PANTHER" id="PTHR35317:SF35">
    <property type="entry name" value="DUF4219 DOMAIN-CONTAINING PROTEIN"/>
    <property type="match status" value="1"/>
</dbReference>
<dbReference type="Proteomes" id="UP000825729">
    <property type="component" value="Unassembled WGS sequence"/>
</dbReference>